<feature type="region of interest" description="Disordered" evidence="1">
    <location>
        <begin position="1"/>
        <end position="26"/>
    </location>
</feature>
<organism evidence="2 3">
    <name type="scientific">Nocardia cyriacigeorgica</name>
    <dbReference type="NCBI Taxonomy" id="135487"/>
    <lineage>
        <taxon>Bacteria</taxon>
        <taxon>Bacillati</taxon>
        <taxon>Actinomycetota</taxon>
        <taxon>Actinomycetes</taxon>
        <taxon>Mycobacteriales</taxon>
        <taxon>Nocardiaceae</taxon>
        <taxon>Nocardia</taxon>
    </lineage>
</organism>
<comment type="caution">
    <text evidence="2">The sequence shown here is derived from an EMBL/GenBank/DDBJ whole genome shotgun (WGS) entry which is preliminary data.</text>
</comment>
<sequence length="119" mass="12784">MSLTQIKGGTMELDRLGGDSTDGQSPTLFLSDRDTYVVQGWRTDSLATIEIPHRLIRHLRPGTCLGALLHDTGHGTFLLAGDPVTDPGALAQMRLPGHESAVEVGIGVERRRDAASVVR</sequence>
<evidence type="ECO:0000256" key="1">
    <source>
        <dbReference type="SAM" id="MobiDB-lite"/>
    </source>
</evidence>
<evidence type="ECO:0000313" key="2">
    <source>
        <dbReference type="EMBL" id="NEW36188.1"/>
    </source>
</evidence>
<evidence type="ECO:0000313" key="3">
    <source>
        <dbReference type="Proteomes" id="UP000471166"/>
    </source>
</evidence>
<reference evidence="2 3" key="1">
    <citation type="submission" date="2020-01" db="EMBL/GenBank/DDBJ databases">
        <title>Genetics and antimicrobial susceptibilities of Nocardia species isolated from the soil; a comparison with species isolated from humans.</title>
        <authorList>
            <person name="Carrasco G."/>
            <person name="Monzon S."/>
            <person name="Sansegundo M."/>
            <person name="Garcia E."/>
            <person name="Garrido N."/>
            <person name="Medina M.J."/>
            <person name="Villalon P."/>
            <person name="Ramirez-Arocha A.C."/>
            <person name="Jimenez P."/>
            <person name="Cuesta I."/>
            <person name="Valdezate S."/>
        </authorList>
    </citation>
    <scope>NUCLEOTIDE SEQUENCE [LARGE SCALE GENOMIC DNA]</scope>
    <source>
        <strain evidence="2 3">CNM20110626</strain>
    </source>
</reference>
<protein>
    <submittedName>
        <fullName evidence="2">Uncharacterized protein</fullName>
    </submittedName>
</protein>
<accession>A0A6P1CUE6</accession>
<gene>
    <name evidence="2" type="ORF">GV791_27030</name>
</gene>
<dbReference type="EMBL" id="JAAGVB010000065">
    <property type="protein sequence ID" value="NEW36188.1"/>
    <property type="molecule type" value="Genomic_DNA"/>
</dbReference>
<dbReference type="RefSeq" id="WP_163847666.1">
    <property type="nucleotide sequence ID" value="NZ_JAAGVB010000065.1"/>
</dbReference>
<name>A0A6P1CUE6_9NOCA</name>
<dbReference type="AlphaFoldDB" id="A0A6P1CUE6"/>
<proteinExistence type="predicted"/>
<dbReference type="Proteomes" id="UP000471166">
    <property type="component" value="Unassembled WGS sequence"/>
</dbReference>